<comment type="caution">
    <text evidence="2">The sequence shown here is derived from an EMBL/GenBank/DDBJ whole genome shotgun (WGS) entry which is preliminary data.</text>
</comment>
<gene>
    <name evidence="2" type="ORF">NG43_11910</name>
</gene>
<evidence type="ECO:0000313" key="3">
    <source>
        <dbReference type="Proteomes" id="UP000036851"/>
    </source>
</evidence>
<dbReference type="PATRIC" id="fig|1560201.4.peg.2587"/>
<proteinExistence type="predicted"/>
<sequence>LTLSHGSFVVPLLVAGGICLFGALNFMFIMGKVEPLKIDKPDAASKIATASH</sequence>
<dbReference type="Proteomes" id="UP000036851">
    <property type="component" value="Unassembled WGS sequence"/>
</dbReference>
<protein>
    <submittedName>
        <fullName evidence="2">MFS transporter</fullName>
    </submittedName>
</protein>
<keyword evidence="1" id="KW-0812">Transmembrane</keyword>
<dbReference type="EMBL" id="JRXF01000017">
    <property type="protein sequence ID" value="KOC93153.1"/>
    <property type="molecule type" value="Genomic_DNA"/>
</dbReference>
<evidence type="ECO:0000313" key="2">
    <source>
        <dbReference type="EMBL" id="KOC93153.1"/>
    </source>
</evidence>
<feature type="transmembrane region" description="Helical" evidence="1">
    <location>
        <begin position="6"/>
        <end position="30"/>
    </location>
</feature>
<name>A0A0L7TCR3_9GAMM</name>
<reference evidence="2 3" key="1">
    <citation type="journal article" date="2015" name="Int. J. Syst. Evol. Microbiol.">
        <title>Erwinia iniecta sp. nov., isolated from Russian wheat aphids (Diuraphis noxia).</title>
        <authorList>
            <person name="Campillo T."/>
            <person name="Luna E."/>
            <person name="Portier P."/>
            <person name="Fischer-Le Saux M."/>
            <person name="Lapitan N."/>
            <person name="Tisserat N.A."/>
            <person name="Leach J.E."/>
        </authorList>
    </citation>
    <scope>NUCLEOTIDE SEQUENCE [LARGE SCALE GENOMIC DNA]</scope>
    <source>
        <strain evidence="2 3">B149</strain>
    </source>
</reference>
<organism evidence="2 3">
    <name type="scientific">Winslowiella iniecta</name>
    <dbReference type="NCBI Taxonomy" id="1560201"/>
    <lineage>
        <taxon>Bacteria</taxon>
        <taxon>Pseudomonadati</taxon>
        <taxon>Pseudomonadota</taxon>
        <taxon>Gammaproteobacteria</taxon>
        <taxon>Enterobacterales</taxon>
        <taxon>Erwiniaceae</taxon>
        <taxon>Winslowiella</taxon>
    </lineage>
</organism>
<keyword evidence="1" id="KW-0472">Membrane</keyword>
<keyword evidence="1" id="KW-1133">Transmembrane helix</keyword>
<accession>A0A0L7TCR3</accession>
<evidence type="ECO:0000256" key="1">
    <source>
        <dbReference type="SAM" id="Phobius"/>
    </source>
</evidence>
<dbReference type="AlphaFoldDB" id="A0A0L7TCR3"/>
<feature type="non-terminal residue" evidence="2">
    <location>
        <position position="1"/>
    </location>
</feature>